<reference evidence="3" key="1">
    <citation type="journal article" date="2021" name="Nat. Commun.">
        <title>Genetic determinants of endophytism in the Arabidopsis root mycobiome.</title>
        <authorList>
            <person name="Mesny F."/>
            <person name="Miyauchi S."/>
            <person name="Thiergart T."/>
            <person name="Pickel B."/>
            <person name="Atanasova L."/>
            <person name="Karlsson M."/>
            <person name="Huettel B."/>
            <person name="Barry K.W."/>
            <person name="Haridas S."/>
            <person name="Chen C."/>
            <person name="Bauer D."/>
            <person name="Andreopoulos W."/>
            <person name="Pangilinan J."/>
            <person name="LaButti K."/>
            <person name="Riley R."/>
            <person name="Lipzen A."/>
            <person name="Clum A."/>
            <person name="Drula E."/>
            <person name="Henrissat B."/>
            <person name="Kohler A."/>
            <person name="Grigoriev I.V."/>
            <person name="Martin F.M."/>
            <person name="Hacquard S."/>
        </authorList>
    </citation>
    <scope>NUCLEOTIDE SEQUENCE</scope>
    <source>
        <strain evidence="3">MPI-SDFR-AT-0117</strain>
    </source>
</reference>
<feature type="compositionally biased region" description="Acidic residues" evidence="2">
    <location>
        <begin position="134"/>
        <end position="158"/>
    </location>
</feature>
<feature type="region of interest" description="Disordered" evidence="2">
    <location>
        <begin position="89"/>
        <end position="113"/>
    </location>
</feature>
<evidence type="ECO:0000313" key="4">
    <source>
        <dbReference type="Proteomes" id="UP000770015"/>
    </source>
</evidence>
<evidence type="ECO:0000256" key="1">
    <source>
        <dbReference type="SAM" id="Coils"/>
    </source>
</evidence>
<feature type="region of interest" description="Disordered" evidence="2">
    <location>
        <begin position="133"/>
        <end position="215"/>
    </location>
</feature>
<comment type="caution">
    <text evidence="3">The sequence shown here is derived from an EMBL/GenBank/DDBJ whole genome shotgun (WGS) entry which is preliminary data.</text>
</comment>
<protein>
    <recommendedName>
        <fullName evidence="5">C2H2-type domain-containing protein</fullName>
    </recommendedName>
</protein>
<sequence length="527" mass="57104">MDVEDLTKELEALEKATPTAESSGVPEDGDLVISTTTTAVPSVEPIEREFTMLPAPWHIHASTQTVPDETQRVDTDKMSEILSDADIEMSSPQTTEKALSDAGSATCRLPPPSKMRQVGVAQVTVKLLSLFGGTEEDDADGTDSEYDFDGWDAEECWDDGGGGGSAGNSGAIATTEDSAPAAPVSGGTSTSRGRPPPEDEDEERRRKRPKRQADRLCSGPLQSRFACPYQAYDQARDCLKPSTRNRQGGCESIKRVKQHLARRHMVSSRCTRCWASMETRKKLEEHQRNAICPEVEKPTAECFMAEELESLVTQKPRDGGSDTATPEKSWWNLFKMLIPDMQEAEGATGNDSASFMPIMTAVVPEGISRSLPVPVFAVDASLRGASFAAPPDIAPVETSLDGFVSDIFDTSSPIIRTPTATTSRSSVSAYQAGTGDINAWADNTVAANPTSGAMQLQRDYDMLKLRNEQTLLENSELEEGRKAAREDVKAAQAILHEIMEMPAVQGAPYDRLLEMAGILIKAGGRLR</sequence>
<feature type="coiled-coil region" evidence="1">
    <location>
        <begin position="453"/>
        <end position="494"/>
    </location>
</feature>
<evidence type="ECO:0000256" key="2">
    <source>
        <dbReference type="SAM" id="MobiDB-lite"/>
    </source>
</evidence>
<keyword evidence="1" id="KW-0175">Coiled coil</keyword>
<accession>A0A9P8V0X7</accession>
<keyword evidence="4" id="KW-1185">Reference proteome</keyword>
<evidence type="ECO:0008006" key="5">
    <source>
        <dbReference type="Google" id="ProtNLM"/>
    </source>
</evidence>
<dbReference type="AlphaFoldDB" id="A0A9P8V0X7"/>
<dbReference type="OrthoDB" id="5100807at2759"/>
<gene>
    <name evidence="3" type="ORF">F5X68DRAFT_279861</name>
</gene>
<evidence type="ECO:0000313" key="3">
    <source>
        <dbReference type="EMBL" id="KAH6662675.1"/>
    </source>
</evidence>
<dbReference type="PANTHER" id="PTHR38166">
    <property type="entry name" value="C2H2-TYPE DOMAIN-CONTAINING PROTEIN-RELATED"/>
    <property type="match status" value="1"/>
</dbReference>
<dbReference type="Proteomes" id="UP000770015">
    <property type="component" value="Unassembled WGS sequence"/>
</dbReference>
<name>A0A9P8V0X7_9PEZI</name>
<dbReference type="PANTHER" id="PTHR38166:SF1">
    <property type="entry name" value="C2H2-TYPE DOMAIN-CONTAINING PROTEIN"/>
    <property type="match status" value="1"/>
</dbReference>
<dbReference type="EMBL" id="JAGSXJ010000045">
    <property type="protein sequence ID" value="KAH6662675.1"/>
    <property type="molecule type" value="Genomic_DNA"/>
</dbReference>
<proteinExistence type="predicted"/>
<organism evidence="3 4">
    <name type="scientific">Plectosphaerella plurivora</name>
    <dbReference type="NCBI Taxonomy" id="936078"/>
    <lineage>
        <taxon>Eukaryota</taxon>
        <taxon>Fungi</taxon>
        <taxon>Dikarya</taxon>
        <taxon>Ascomycota</taxon>
        <taxon>Pezizomycotina</taxon>
        <taxon>Sordariomycetes</taxon>
        <taxon>Hypocreomycetidae</taxon>
        <taxon>Glomerellales</taxon>
        <taxon>Plectosphaerellaceae</taxon>
        <taxon>Plectosphaerella</taxon>
    </lineage>
</organism>